<evidence type="ECO:0000256" key="1">
    <source>
        <dbReference type="ARBA" id="ARBA00022694"/>
    </source>
</evidence>
<accession>A0A075IA00</accession>
<keyword evidence="4" id="KW-0808">Transferase</keyword>
<evidence type="ECO:0000313" key="4">
    <source>
        <dbReference type="EMBL" id="AIF25486.1"/>
    </source>
</evidence>
<dbReference type="EMBL" id="KF901292">
    <property type="protein sequence ID" value="AIF25486.1"/>
    <property type="molecule type" value="Genomic_DNA"/>
</dbReference>
<sequence>MPERPLARGVAARHRFGRLMSLGDRNQPSAWTPGLVLDPRDPEMPPALAPFTSFREGNSLPAGITLSTRANLCYPFDTEDTWQAVEGLVLPPSLAEADSGEFGNGSQVLPVSWQAMHHDQSLNDTELEPSVVVLVDAPQLTKRPGMLVDALDALRVRFPSSLLWTPGIGGPDNCAVLVWMGADLFDLARSRHASSLGVLLSEEGPREVEETVSESADMDAQCAAWTRALAATRAAIRNGSLRELAERQSTSSARSVERLRRHDAKMRGYDGGRAGLARVVGSEHTLRCHTYTSRDDPLIHDWRNRVADQHEPPEHQRDALVLLPCSATKPYRISQSHKKFLRSLQSNGIHQVMVTAPLGLVPRELEEIWPAANYDIPVTGDWDSDEITVIRDMVTRLATRVGYSRIINHSGIAIEVEGTEVVNTRNSDSAGSQEALERLELEVNRAADDLKLPNPKTGHNRMAQLRALSRFQHGTDVWLEDASVLGRPPIFTIKKEGVQIAQWNPRTARFAFSKSCLPLLDSCNALPRVSLKIGVDWHGDLFSTNVESAEEGIRAGDEVLVMQDGGLVGSARAEAPGWEWPDGPGRLARAQHRL</sequence>
<dbReference type="GO" id="GO:0016740">
    <property type="term" value="F:transferase activity"/>
    <property type="evidence" value="ECO:0007669"/>
    <property type="project" value="UniProtKB-KW"/>
</dbReference>
<dbReference type="SUPFAM" id="SSF52141">
    <property type="entry name" value="Uracil-DNA glycosylase-like"/>
    <property type="match status" value="1"/>
</dbReference>
<feature type="region of interest" description="Disordered" evidence="2">
    <location>
        <begin position="573"/>
        <end position="594"/>
    </location>
</feature>
<dbReference type="InterPro" id="IPR036895">
    <property type="entry name" value="Uracil-DNA_glycosylase-like_sf"/>
</dbReference>
<dbReference type="GO" id="GO:0006400">
    <property type="term" value="P:tRNA modification"/>
    <property type="evidence" value="ECO:0007669"/>
    <property type="project" value="InterPro"/>
</dbReference>
<protein>
    <submittedName>
        <fullName evidence="4">Archaeosine tRNA-ribosyltransferase</fullName>
    </submittedName>
</protein>
<organism evidence="4">
    <name type="scientific">uncultured marine group II/III euryarchaeote SAT1000_51_E07</name>
    <dbReference type="NCBI Taxonomy" id="1456588"/>
    <lineage>
        <taxon>Archaea</taxon>
        <taxon>Methanobacteriati</taxon>
        <taxon>Methanobacteriota</taxon>
        <taxon>environmental samples</taxon>
    </lineage>
</organism>
<proteinExistence type="predicted"/>
<evidence type="ECO:0000256" key="2">
    <source>
        <dbReference type="SAM" id="MobiDB-lite"/>
    </source>
</evidence>
<dbReference type="SUPFAM" id="SSF51713">
    <property type="entry name" value="tRNA-guanine transglycosylase"/>
    <property type="match status" value="1"/>
</dbReference>
<name>A0A075IA00_9EURY</name>
<feature type="domain" description="DUF5591" evidence="3">
    <location>
        <begin position="299"/>
        <end position="440"/>
    </location>
</feature>
<reference evidence="4" key="1">
    <citation type="journal article" date="2014" name="Genome Biol. Evol.">
        <title>Pangenome evidence for extensive interdomain horizontal transfer affecting lineage core and shell genes in uncultured planktonic thaumarchaeota and euryarchaeota.</title>
        <authorList>
            <person name="Deschamps P."/>
            <person name="Zivanovic Y."/>
            <person name="Moreira D."/>
            <person name="Rodriguez-Valera F."/>
            <person name="Lopez-Garcia P."/>
        </authorList>
    </citation>
    <scope>NUCLEOTIDE SEQUENCE</scope>
</reference>
<dbReference type="Gene3D" id="3.40.50.10630">
    <property type="entry name" value="Uracil-DNA glycosylase-like"/>
    <property type="match status" value="1"/>
</dbReference>
<keyword evidence="1" id="KW-0819">tRNA processing</keyword>
<evidence type="ECO:0000259" key="3">
    <source>
        <dbReference type="Pfam" id="PF17884"/>
    </source>
</evidence>
<dbReference type="InterPro" id="IPR040777">
    <property type="entry name" value="DUF5591"/>
</dbReference>
<dbReference type="InterPro" id="IPR036511">
    <property type="entry name" value="TGT-like_sf"/>
</dbReference>
<dbReference type="Pfam" id="PF17884">
    <property type="entry name" value="DUF5591"/>
    <property type="match status" value="1"/>
</dbReference>
<dbReference type="AlphaFoldDB" id="A0A075IA00"/>